<gene>
    <name evidence="1" type="ORF">POM99_05275</name>
</gene>
<accession>A0ABT6CFK4</accession>
<dbReference type="Proteomes" id="UP001222770">
    <property type="component" value="Unassembled WGS sequence"/>
</dbReference>
<sequence>MEGWFTAEPLIAAAALRGRLAELRVPPASPLARLAPGARIGMREACIPGRQGAAGEVTTALATAQFLCFPDGERRMPDGTRWQGQPPRDAEEQWVAALHMPQWASRARFTITGVRTERLQAIGRKSLRASGFGGLLARRGFARHWDATHPIEGLRWRDDPEVAVLALGPIEAGAPLA</sequence>
<dbReference type="RefSeq" id="WP_277275815.1">
    <property type="nucleotide sequence ID" value="NZ_JAROCY010000004.1"/>
</dbReference>
<protein>
    <submittedName>
        <fullName evidence="1">Uncharacterized protein</fullName>
    </submittedName>
</protein>
<dbReference type="EMBL" id="JAROCY010000004">
    <property type="protein sequence ID" value="MDF8332607.1"/>
    <property type="molecule type" value="Genomic_DNA"/>
</dbReference>
<reference evidence="1 2" key="1">
    <citation type="submission" date="2023-03" db="EMBL/GenBank/DDBJ databases">
        <title>Novosphingobium cyanobacteriorum sp. nov., isolated from a eutrophic reservoir during the Microcystis bloom period.</title>
        <authorList>
            <person name="Kang M."/>
            <person name="Le V."/>
            <person name="Ko S.-R."/>
            <person name="Lee S.-A."/>
            <person name="Ahn C.-Y."/>
        </authorList>
    </citation>
    <scope>NUCLEOTIDE SEQUENCE [LARGE SCALE GENOMIC DNA]</scope>
    <source>
        <strain evidence="1 2">HBC54</strain>
    </source>
</reference>
<evidence type="ECO:0000313" key="2">
    <source>
        <dbReference type="Proteomes" id="UP001222770"/>
    </source>
</evidence>
<proteinExistence type="predicted"/>
<evidence type="ECO:0000313" key="1">
    <source>
        <dbReference type="EMBL" id="MDF8332607.1"/>
    </source>
</evidence>
<comment type="caution">
    <text evidence="1">The sequence shown here is derived from an EMBL/GenBank/DDBJ whole genome shotgun (WGS) entry which is preliminary data.</text>
</comment>
<keyword evidence="2" id="KW-1185">Reference proteome</keyword>
<organism evidence="1 2">
    <name type="scientific">Novosphingobium cyanobacteriorum</name>
    <dbReference type="NCBI Taxonomy" id="3024215"/>
    <lineage>
        <taxon>Bacteria</taxon>
        <taxon>Pseudomonadati</taxon>
        <taxon>Pseudomonadota</taxon>
        <taxon>Alphaproteobacteria</taxon>
        <taxon>Sphingomonadales</taxon>
        <taxon>Sphingomonadaceae</taxon>
        <taxon>Novosphingobium</taxon>
    </lineage>
</organism>
<name>A0ABT6CFK4_9SPHN</name>